<dbReference type="Proteomes" id="UP000177521">
    <property type="component" value="Unassembled WGS sequence"/>
</dbReference>
<proteinExistence type="inferred from homology"/>
<name>A0A1F4XK43_9BACT</name>
<dbReference type="SUPFAM" id="SSF101904">
    <property type="entry name" value="GyrA/ParC C-terminal domain-like"/>
    <property type="match status" value="1"/>
</dbReference>
<organism evidence="10 11">
    <name type="scientific">Candidatus Abawacabacteria bacterium RIFCSPHIGHO2_01_FULL_46_8</name>
    <dbReference type="NCBI Taxonomy" id="1817815"/>
    <lineage>
        <taxon>Bacteria</taxon>
        <taxon>Candidatus Abawacaibacteriota</taxon>
    </lineage>
</organism>
<evidence type="ECO:0000256" key="2">
    <source>
        <dbReference type="ARBA" id="ARBA00008263"/>
    </source>
</evidence>
<dbReference type="InterPro" id="IPR002205">
    <property type="entry name" value="Topo_IIA_dom_A"/>
</dbReference>
<comment type="similarity">
    <text evidence="2">Belongs to the type II topoisomerase GyrA/ParC subunit family.</text>
</comment>
<dbReference type="Gene3D" id="3.30.1360.40">
    <property type="match status" value="1"/>
</dbReference>
<feature type="region of interest" description="Disordered" evidence="8">
    <location>
        <begin position="1"/>
        <end position="48"/>
    </location>
</feature>
<feature type="domain" description="Topo IIA-type catalytic" evidence="9">
    <location>
        <begin position="177"/>
        <end position="643"/>
    </location>
</feature>
<dbReference type="CDD" id="cd00187">
    <property type="entry name" value="TOP4c"/>
    <property type="match status" value="1"/>
</dbReference>
<reference evidence="10 11" key="1">
    <citation type="journal article" date="2016" name="Nat. Commun.">
        <title>Thousands of microbial genomes shed light on interconnected biogeochemical processes in an aquifer system.</title>
        <authorList>
            <person name="Anantharaman K."/>
            <person name="Brown C.T."/>
            <person name="Hug L.A."/>
            <person name="Sharon I."/>
            <person name="Castelle C.J."/>
            <person name="Probst A.J."/>
            <person name="Thomas B.C."/>
            <person name="Singh A."/>
            <person name="Wilkins M.J."/>
            <person name="Karaoz U."/>
            <person name="Brodie E.L."/>
            <person name="Williams K.H."/>
            <person name="Hubbard S.S."/>
            <person name="Banfield J.F."/>
        </authorList>
    </citation>
    <scope>NUCLEOTIDE SEQUENCE [LARGE SCALE GENOMIC DNA]</scope>
</reference>
<evidence type="ECO:0000256" key="7">
    <source>
        <dbReference type="PROSITE-ProRule" id="PRU01384"/>
    </source>
</evidence>
<dbReference type="Gene3D" id="1.10.268.10">
    <property type="entry name" value="Topoisomerase, domain 3"/>
    <property type="match status" value="1"/>
</dbReference>
<evidence type="ECO:0000256" key="6">
    <source>
        <dbReference type="ARBA" id="ARBA00023235"/>
    </source>
</evidence>
<dbReference type="FunFam" id="1.10.268.10:FF:000001">
    <property type="entry name" value="DNA gyrase subunit A"/>
    <property type="match status" value="1"/>
</dbReference>
<dbReference type="AlphaFoldDB" id="A0A1F4XK43"/>
<dbReference type="GO" id="GO:0009330">
    <property type="term" value="C:DNA topoisomerase type II (double strand cut, ATP-hydrolyzing) complex"/>
    <property type="evidence" value="ECO:0007669"/>
    <property type="project" value="TreeGrafter"/>
</dbReference>
<dbReference type="InterPro" id="IPR013760">
    <property type="entry name" value="Topo_IIA-like_dom_sf"/>
</dbReference>
<dbReference type="Gene3D" id="2.120.10.90">
    <property type="entry name" value="DNA gyrase/topoisomerase IV, subunit A, C-terminal"/>
    <property type="match status" value="1"/>
</dbReference>
<dbReference type="GO" id="GO:0006265">
    <property type="term" value="P:DNA topological change"/>
    <property type="evidence" value="ECO:0007669"/>
    <property type="project" value="UniProtKB-UniRule"/>
</dbReference>
<dbReference type="PANTHER" id="PTHR43493:SF5">
    <property type="entry name" value="DNA GYRASE SUBUNIT A, CHLOROPLASTIC_MITOCHONDRIAL"/>
    <property type="match status" value="1"/>
</dbReference>
<dbReference type="Pfam" id="PF00521">
    <property type="entry name" value="DNA_topoisoIV"/>
    <property type="match status" value="1"/>
</dbReference>
<feature type="active site" description="O-(5'-phospho-DNA)-tyrosine intermediate" evidence="7">
    <location>
        <position position="265"/>
    </location>
</feature>
<dbReference type="Pfam" id="PF03989">
    <property type="entry name" value="DNA_gyraseA_C"/>
    <property type="match status" value="1"/>
</dbReference>
<dbReference type="InterPro" id="IPR006691">
    <property type="entry name" value="GyrA/parC_rep"/>
</dbReference>
<dbReference type="GO" id="GO:0003918">
    <property type="term" value="F:DNA topoisomerase type II (double strand cut, ATP-hydrolyzing) activity"/>
    <property type="evidence" value="ECO:0007669"/>
    <property type="project" value="UniProtKB-EC"/>
</dbReference>
<feature type="region of interest" description="Disordered" evidence="8">
    <location>
        <begin position="116"/>
        <end position="148"/>
    </location>
</feature>
<dbReference type="FunFam" id="3.30.1360.40:FF:000002">
    <property type="entry name" value="DNA gyrase subunit A"/>
    <property type="match status" value="1"/>
</dbReference>
<feature type="region of interest" description="Disordered" evidence="8">
    <location>
        <begin position="55"/>
        <end position="74"/>
    </location>
</feature>
<dbReference type="GO" id="GO:0005524">
    <property type="term" value="F:ATP binding"/>
    <property type="evidence" value="ECO:0007669"/>
    <property type="project" value="InterPro"/>
</dbReference>
<dbReference type="InterPro" id="IPR013758">
    <property type="entry name" value="Topo_IIA_A/C_ab"/>
</dbReference>
<dbReference type="PANTHER" id="PTHR43493">
    <property type="entry name" value="DNA GYRASE/TOPOISOMERASE SUBUNIT A"/>
    <property type="match status" value="1"/>
</dbReference>
<dbReference type="SUPFAM" id="SSF56719">
    <property type="entry name" value="Type II DNA topoisomerase"/>
    <property type="match status" value="1"/>
</dbReference>
<dbReference type="EMBL" id="MEWS01000040">
    <property type="protein sequence ID" value="OGC81463.1"/>
    <property type="molecule type" value="Genomic_DNA"/>
</dbReference>
<comment type="catalytic activity">
    <reaction evidence="1 7">
        <text>ATP-dependent breakage, passage and rejoining of double-stranded DNA.</text>
        <dbReference type="EC" id="5.6.2.2"/>
    </reaction>
</comment>
<keyword evidence="6 7" id="KW-0413">Isomerase</keyword>
<dbReference type="SMART" id="SM00434">
    <property type="entry name" value="TOP4c"/>
    <property type="match status" value="1"/>
</dbReference>
<accession>A0A1F4XK43</accession>
<feature type="compositionally biased region" description="Low complexity" evidence="8">
    <location>
        <begin position="36"/>
        <end position="48"/>
    </location>
</feature>
<dbReference type="InterPro" id="IPR050220">
    <property type="entry name" value="Type_II_DNA_Topoisomerases"/>
</dbReference>
<evidence type="ECO:0000256" key="5">
    <source>
        <dbReference type="ARBA" id="ARBA00023125"/>
    </source>
</evidence>
<feature type="non-terminal residue" evidence="10">
    <location>
        <position position="707"/>
    </location>
</feature>
<dbReference type="GO" id="GO:0003677">
    <property type="term" value="F:DNA binding"/>
    <property type="evidence" value="ECO:0007669"/>
    <property type="project" value="UniProtKB-UniRule"/>
</dbReference>
<dbReference type="GO" id="GO:0005737">
    <property type="term" value="C:cytoplasm"/>
    <property type="evidence" value="ECO:0007669"/>
    <property type="project" value="TreeGrafter"/>
</dbReference>
<protein>
    <recommendedName>
        <fullName evidence="3">DNA topoisomerase (ATP-hydrolyzing)</fullName>
        <ecNumber evidence="3">5.6.2.2</ecNumber>
    </recommendedName>
</protein>
<evidence type="ECO:0000256" key="3">
    <source>
        <dbReference type="ARBA" id="ARBA00012895"/>
    </source>
</evidence>
<keyword evidence="5 7" id="KW-0238">DNA-binding</keyword>
<evidence type="ECO:0000256" key="4">
    <source>
        <dbReference type="ARBA" id="ARBA00023029"/>
    </source>
</evidence>
<dbReference type="NCBIfam" id="NF004044">
    <property type="entry name" value="PRK05561.1"/>
    <property type="match status" value="1"/>
</dbReference>
<comment type="caution">
    <text evidence="10">The sequence shown here is derived from an EMBL/GenBank/DDBJ whole genome shotgun (WGS) entry which is preliminary data.</text>
</comment>
<evidence type="ECO:0000256" key="8">
    <source>
        <dbReference type="SAM" id="MobiDB-lite"/>
    </source>
</evidence>
<dbReference type="PROSITE" id="PS52040">
    <property type="entry name" value="TOPO_IIA"/>
    <property type="match status" value="1"/>
</dbReference>
<dbReference type="InterPro" id="IPR013757">
    <property type="entry name" value="Topo_IIA_A_a_sf"/>
</dbReference>
<dbReference type="Gene3D" id="3.90.199.10">
    <property type="entry name" value="Topoisomerase II, domain 5"/>
    <property type="match status" value="1"/>
</dbReference>
<evidence type="ECO:0000256" key="1">
    <source>
        <dbReference type="ARBA" id="ARBA00000185"/>
    </source>
</evidence>
<gene>
    <name evidence="10" type="ORF">A2788_02740</name>
</gene>
<dbReference type="InterPro" id="IPR035516">
    <property type="entry name" value="Gyrase/topoIV_suA_C"/>
</dbReference>
<evidence type="ECO:0000313" key="10">
    <source>
        <dbReference type="EMBL" id="OGC81463.1"/>
    </source>
</evidence>
<evidence type="ECO:0000313" key="11">
    <source>
        <dbReference type="Proteomes" id="UP000177521"/>
    </source>
</evidence>
<keyword evidence="4 7" id="KW-0799">Topoisomerase</keyword>
<feature type="compositionally biased region" description="Basic residues" evidence="8">
    <location>
        <begin position="24"/>
        <end position="35"/>
    </location>
</feature>
<evidence type="ECO:0000259" key="9">
    <source>
        <dbReference type="PROSITE" id="PS52040"/>
    </source>
</evidence>
<dbReference type="EC" id="5.6.2.2" evidence="3"/>
<sequence>MPRKSAKLNDGAAKKRSQAQSKAKTAKPKQAKSKQTKPTPAKSAQKQALARLLKAAKKDLKPKKTVQQAKEKTAEAKIVVTAPVAATTAATATTTATTTTATAATATAATAATTAVVKQPELNSEEPLAGDDKGGLPPDDPMAGTADLGDVFPQNIVTEMETSYLDYAMSVIVQRALPDARDGLKPVQRRILYTMFELGLNHNAKFRKCAKITGDTTGNYHPHGTTAVYEALARLAQDYSMRELLVDGQGNFGSIDGDSPAAERYTEARMTQLAEEMLSDIKKETVNFIDNYEATRKEPIVLPTRVPNLLLNGTVGIAVGMATSILPHNLGELVDASIYLIDHPDCEVAALFEYIQGPDFPTGGIIYGVKDCQEGYLTGRGKVVVRAKANIEERPNGRFDIVITEIPYMVNKATMIERMANLVKLKKLVGISDIRDESDRDGLRVVIELKKDAFPRKILNQLFQLTSLQSTSHMNMIALLDGIQPRLLNIKELLAQFLKHREEVITRRSAYDLRLAKERAHILEGLKIALDHIDAIISTIRASANREDAHNNLTKKFKLSAEQAEAILLMRLQALAGLERQRVEDEYQEKLALIGQLEGILADRNQVLKLIEEELAELKERFASPRRTKIIKKALGGFSEEDLIPNQPMIVTLTRGNYIKRIPPSIYRSQRRGGIGVAGMTTKEEDIVDQVLVTNTHNEVLFFTNKG</sequence>